<keyword evidence="10" id="KW-0560">Oxidoreductase</keyword>
<dbReference type="PANTHER" id="PTHR43410">
    <property type="entry name" value="NITRIC OXIDE SYNTHASE OXYGENASE"/>
    <property type="match status" value="1"/>
</dbReference>
<keyword evidence="13" id="KW-1185">Reference proteome</keyword>
<dbReference type="EMBL" id="JAIWYP010000001">
    <property type="protein sequence ID" value="KAH3891814.1"/>
    <property type="molecule type" value="Genomic_DNA"/>
</dbReference>
<comment type="cofactor">
    <cofactor evidence="1">
        <name>FMN</name>
        <dbReference type="ChEBI" id="CHEBI:58210"/>
    </cofactor>
</comment>
<evidence type="ECO:0000256" key="5">
    <source>
        <dbReference type="ARBA" id="ARBA00022617"/>
    </source>
</evidence>
<evidence type="ECO:0000313" key="13">
    <source>
        <dbReference type="Proteomes" id="UP000828390"/>
    </source>
</evidence>
<dbReference type="InterPro" id="IPR050607">
    <property type="entry name" value="NOS"/>
</dbReference>
<gene>
    <name evidence="12" type="ORF">DPMN_015922</name>
</gene>
<accession>A0A9D4NDS1</accession>
<reference evidence="12" key="1">
    <citation type="journal article" date="2019" name="bioRxiv">
        <title>The Genome of the Zebra Mussel, Dreissena polymorpha: A Resource for Invasive Species Research.</title>
        <authorList>
            <person name="McCartney M.A."/>
            <person name="Auch B."/>
            <person name="Kono T."/>
            <person name="Mallez S."/>
            <person name="Zhang Y."/>
            <person name="Obille A."/>
            <person name="Becker A."/>
            <person name="Abrahante J.E."/>
            <person name="Garbe J."/>
            <person name="Badalamenti J.P."/>
            <person name="Herman A."/>
            <person name="Mangelson H."/>
            <person name="Liachko I."/>
            <person name="Sullivan S."/>
            <person name="Sone E.D."/>
            <person name="Koren S."/>
            <person name="Silverstein K.A.T."/>
            <person name="Beckman K.B."/>
            <person name="Gohl D.M."/>
        </authorList>
    </citation>
    <scope>NUCLEOTIDE SEQUENCE</scope>
    <source>
        <strain evidence="12">Duluth1</strain>
        <tissue evidence="12">Whole animal</tissue>
    </source>
</reference>
<evidence type="ECO:0000256" key="9">
    <source>
        <dbReference type="ARBA" id="ARBA00022860"/>
    </source>
</evidence>
<keyword evidence="7" id="KW-0479">Metal-binding</keyword>
<keyword evidence="11" id="KW-0408">Iron</keyword>
<dbReference type="AlphaFoldDB" id="A0A9D4NDS1"/>
<evidence type="ECO:0000256" key="10">
    <source>
        <dbReference type="ARBA" id="ARBA00023002"/>
    </source>
</evidence>
<dbReference type="GO" id="GO:0004517">
    <property type="term" value="F:nitric-oxide synthase activity"/>
    <property type="evidence" value="ECO:0007669"/>
    <property type="project" value="UniProtKB-EC"/>
</dbReference>
<keyword evidence="9" id="KW-0112">Calmodulin-binding</keyword>
<name>A0A9D4NDS1_DREPO</name>
<evidence type="ECO:0000256" key="1">
    <source>
        <dbReference type="ARBA" id="ARBA00001917"/>
    </source>
</evidence>
<dbReference type="EC" id="1.14.13.39" evidence="4"/>
<dbReference type="SUPFAM" id="SSF52343">
    <property type="entry name" value="Ferredoxin reductase-like, C-terminal NADP-linked domain"/>
    <property type="match status" value="1"/>
</dbReference>
<evidence type="ECO:0000256" key="6">
    <source>
        <dbReference type="ARBA" id="ARBA00022643"/>
    </source>
</evidence>
<dbReference type="Proteomes" id="UP000828390">
    <property type="component" value="Unassembled WGS sequence"/>
</dbReference>
<dbReference type="Gene3D" id="3.40.50.80">
    <property type="entry name" value="Nucleotide-binding domain of ferredoxin-NADP reductase (FNR) module"/>
    <property type="match status" value="1"/>
</dbReference>
<proteinExistence type="inferred from homology"/>
<dbReference type="InterPro" id="IPR039261">
    <property type="entry name" value="FNR_nucleotide-bd"/>
</dbReference>
<evidence type="ECO:0000256" key="4">
    <source>
        <dbReference type="ARBA" id="ARBA00012989"/>
    </source>
</evidence>
<comment type="cofactor">
    <cofactor evidence="2">
        <name>heme b</name>
        <dbReference type="ChEBI" id="CHEBI:60344"/>
    </cofactor>
</comment>
<keyword evidence="6" id="KW-0288">FMN</keyword>
<keyword evidence="5" id="KW-0349">Heme</keyword>
<comment type="caution">
    <text evidence="12">The sequence shown here is derived from an EMBL/GenBank/DDBJ whole genome shotgun (WGS) entry which is preliminary data.</text>
</comment>
<protein>
    <recommendedName>
        <fullName evidence="4">nitric-oxide synthase (NADPH)</fullName>
        <ecNumber evidence="4">1.14.13.39</ecNumber>
    </recommendedName>
</protein>
<evidence type="ECO:0000256" key="7">
    <source>
        <dbReference type="ARBA" id="ARBA00022723"/>
    </source>
</evidence>
<dbReference type="PANTHER" id="PTHR43410:SF1">
    <property type="entry name" value="NITRIC OXIDE SYNTHASE"/>
    <property type="match status" value="1"/>
</dbReference>
<evidence type="ECO:0000256" key="2">
    <source>
        <dbReference type="ARBA" id="ARBA00001970"/>
    </source>
</evidence>
<evidence type="ECO:0000256" key="11">
    <source>
        <dbReference type="ARBA" id="ARBA00023004"/>
    </source>
</evidence>
<keyword evidence="8" id="KW-0521">NADP</keyword>
<keyword evidence="6" id="KW-0285">Flavoprotein</keyword>
<comment type="similarity">
    <text evidence="3">Belongs to the NOS family.</text>
</comment>
<organism evidence="12 13">
    <name type="scientific">Dreissena polymorpha</name>
    <name type="common">Zebra mussel</name>
    <name type="synonym">Mytilus polymorpha</name>
    <dbReference type="NCBI Taxonomy" id="45954"/>
    <lineage>
        <taxon>Eukaryota</taxon>
        <taxon>Metazoa</taxon>
        <taxon>Spiralia</taxon>
        <taxon>Lophotrochozoa</taxon>
        <taxon>Mollusca</taxon>
        <taxon>Bivalvia</taxon>
        <taxon>Autobranchia</taxon>
        <taxon>Heteroconchia</taxon>
        <taxon>Euheterodonta</taxon>
        <taxon>Imparidentia</taxon>
        <taxon>Neoheterodontei</taxon>
        <taxon>Myida</taxon>
        <taxon>Dreissenoidea</taxon>
        <taxon>Dreissenidae</taxon>
        <taxon>Dreissena</taxon>
    </lineage>
</organism>
<evidence type="ECO:0000256" key="3">
    <source>
        <dbReference type="ARBA" id="ARBA00006267"/>
    </source>
</evidence>
<reference evidence="12" key="2">
    <citation type="submission" date="2020-11" db="EMBL/GenBank/DDBJ databases">
        <authorList>
            <person name="McCartney M.A."/>
            <person name="Auch B."/>
            <person name="Kono T."/>
            <person name="Mallez S."/>
            <person name="Becker A."/>
            <person name="Gohl D.M."/>
            <person name="Silverstein K.A.T."/>
            <person name="Koren S."/>
            <person name="Bechman K.B."/>
            <person name="Herman A."/>
            <person name="Abrahante J.E."/>
            <person name="Garbe J."/>
        </authorList>
    </citation>
    <scope>NUCLEOTIDE SEQUENCE</scope>
    <source>
        <strain evidence="12">Duluth1</strain>
        <tissue evidence="12">Whole animal</tissue>
    </source>
</reference>
<evidence type="ECO:0000256" key="8">
    <source>
        <dbReference type="ARBA" id="ARBA00022857"/>
    </source>
</evidence>
<dbReference type="GO" id="GO:0046872">
    <property type="term" value="F:metal ion binding"/>
    <property type="evidence" value="ECO:0007669"/>
    <property type="project" value="UniProtKB-KW"/>
</dbReference>
<dbReference type="GO" id="GO:0005516">
    <property type="term" value="F:calmodulin binding"/>
    <property type="evidence" value="ECO:0007669"/>
    <property type="project" value="UniProtKB-KW"/>
</dbReference>
<sequence length="77" mass="8340">MAGAPSTYTFGCRNIAMDAIYRDEMQQMKADGVLKEVYTALSREPNVPKVTSRGGAFVVNGQQTGQVQFLNVLPSQG</sequence>
<evidence type="ECO:0000313" key="12">
    <source>
        <dbReference type="EMBL" id="KAH3891814.1"/>
    </source>
</evidence>